<dbReference type="EMBL" id="CADEBD010000171">
    <property type="protein sequence ID" value="CAB3223845.1"/>
    <property type="molecule type" value="Genomic_DNA"/>
</dbReference>
<evidence type="ECO:0000313" key="4">
    <source>
        <dbReference type="Proteomes" id="UP000494106"/>
    </source>
</evidence>
<evidence type="ECO:0000256" key="1">
    <source>
        <dbReference type="SAM" id="Phobius"/>
    </source>
</evidence>
<name>A0A8S0YWB3_ARCPL</name>
<feature type="transmembrane region" description="Helical" evidence="1">
    <location>
        <begin position="60"/>
        <end position="81"/>
    </location>
</feature>
<comment type="caution">
    <text evidence="2">The sequence shown here is derived from an EMBL/GenBank/DDBJ whole genome shotgun (WGS) entry which is preliminary data.</text>
</comment>
<dbReference type="OrthoDB" id="7295401at2759"/>
<keyword evidence="1" id="KW-0812">Transmembrane</keyword>
<dbReference type="AlphaFoldDB" id="A0A8S0YWB3"/>
<evidence type="ECO:0000313" key="2">
    <source>
        <dbReference type="EMBL" id="CAB3223845.1"/>
    </source>
</evidence>
<keyword evidence="4" id="KW-1185">Reference proteome</keyword>
<keyword evidence="1" id="KW-1133">Transmembrane helix</keyword>
<dbReference type="Proteomes" id="UP000494256">
    <property type="component" value="Unassembled WGS sequence"/>
</dbReference>
<organism evidence="2 5">
    <name type="scientific">Arctia plantaginis</name>
    <name type="common">Wood tiger moth</name>
    <name type="synonym">Phalaena plantaginis</name>
    <dbReference type="NCBI Taxonomy" id="874455"/>
    <lineage>
        <taxon>Eukaryota</taxon>
        <taxon>Metazoa</taxon>
        <taxon>Ecdysozoa</taxon>
        <taxon>Arthropoda</taxon>
        <taxon>Hexapoda</taxon>
        <taxon>Insecta</taxon>
        <taxon>Pterygota</taxon>
        <taxon>Neoptera</taxon>
        <taxon>Endopterygota</taxon>
        <taxon>Lepidoptera</taxon>
        <taxon>Glossata</taxon>
        <taxon>Ditrysia</taxon>
        <taxon>Noctuoidea</taxon>
        <taxon>Erebidae</taxon>
        <taxon>Arctiinae</taxon>
        <taxon>Arctia</taxon>
    </lineage>
</organism>
<sequence length="85" mass="9436">MEDMSEVPTVVDTASILRVVALLPEDADLDVSYQVLAAVYRANPQSGDTLSDTLIMKNNMQILTSFFVFSLLMCVALYSFLIELK</sequence>
<dbReference type="Proteomes" id="UP000494106">
    <property type="component" value="Unassembled WGS sequence"/>
</dbReference>
<gene>
    <name evidence="3" type="ORF">APLA_LOCUS14252</name>
    <name evidence="2" type="ORF">APLA_LOCUS1593</name>
</gene>
<evidence type="ECO:0000313" key="5">
    <source>
        <dbReference type="Proteomes" id="UP000494256"/>
    </source>
</evidence>
<dbReference type="EMBL" id="CADEBC010000561">
    <property type="protein sequence ID" value="CAB3253713.1"/>
    <property type="molecule type" value="Genomic_DNA"/>
</dbReference>
<protein>
    <submittedName>
        <fullName evidence="2">Uncharacterized protein</fullName>
    </submittedName>
</protein>
<keyword evidence="1" id="KW-0472">Membrane</keyword>
<proteinExistence type="predicted"/>
<accession>A0A8S0YWB3</accession>
<reference evidence="4 5" key="1">
    <citation type="submission" date="2020-04" db="EMBL/GenBank/DDBJ databases">
        <authorList>
            <person name="Wallbank WR R."/>
            <person name="Pardo Diaz C."/>
            <person name="Kozak K."/>
            <person name="Martin S."/>
            <person name="Jiggins C."/>
            <person name="Moest M."/>
            <person name="Warren A I."/>
            <person name="Byers J.R.P. K."/>
            <person name="Montejo-Kovacevich G."/>
            <person name="Yen C E."/>
        </authorList>
    </citation>
    <scope>NUCLEOTIDE SEQUENCE [LARGE SCALE GENOMIC DNA]</scope>
</reference>
<evidence type="ECO:0000313" key="3">
    <source>
        <dbReference type="EMBL" id="CAB3253713.1"/>
    </source>
</evidence>